<comment type="similarity">
    <text evidence="1">Belongs to the pirin family.</text>
</comment>
<protein>
    <submittedName>
        <fullName evidence="4">Pirin domain protein</fullName>
    </submittedName>
</protein>
<dbReference type="CDD" id="cd02247">
    <property type="entry name" value="cupin_pirin_C"/>
    <property type="match status" value="1"/>
</dbReference>
<sequence length="362" mass="38078">MVSEPPLIPSIVRPDIRSMQTLLLEGITMTATTSHTPNTSVNPMSGLATAPGGAATAGNAAASGATTTDIATTPKAVIHVGDKPPRHWVGDGFPVHGMFDYGQGADQRSPFLLMDYAAPTSFTPNSGHRRGVGAHPHRGFETVTIVYDGEVEHRDSTGAGGVIGAGDVQWMTAGGGIIHEEFHSDAYSRRGGPFQMVQLWVNLPARDKMTPARYQSITADTIPSVRLAGGAGQARIIAGRLEGHTGPAQTHTPMNVWDVRLSAGTEAKLPQPAGWTTLLLVQAGTVRVNGHAVGEGQLVTLTREGSGLTLEALDGDARVLLLAGEPIDEPVVGHGPFVMNSRDEIRQAIADFNSGRFGNMPR</sequence>
<gene>
    <name evidence="4" type="ORF">HMPREF0551_0372</name>
</gene>
<dbReference type="Pfam" id="PF02678">
    <property type="entry name" value="Pirin"/>
    <property type="match status" value="1"/>
</dbReference>
<dbReference type="InterPro" id="IPR011051">
    <property type="entry name" value="RmlC_Cupin_sf"/>
</dbReference>
<dbReference type="eggNOG" id="COG1741">
    <property type="taxonomic scope" value="Bacteria"/>
</dbReference>
<dbReference type="Pfam" id="PF05726">
    <property type="entry name" value="Pirin_C"/>
    <property type="match status" value="1"/>
</dbReference>
<dbReference type="Gene3D" id="2.60.120.10">
    <property type="entry name" value="Jelly Rolls"/>
    <property type="match status" value="2"/>
</dbReference>
<feature type="domain" description="Pirin N-terminal" evidence="2">
    <location>
        <begin position="99"/>
        <end position="201"/>
    </location>
</feature>
<evidence type="ECO:0000259" key="3">
    <source>
        <dbReference type="Pfam" id="PF05726"/>
    </source>
</evidence>
<evidence type="ECO:0000256" key="1">
    <source>
        <dbReference type="RuleBase" id="RU003457"/>
    </source>
</evidence>
<dbReference type="SUPFAM" id="SSF51182">
    <property type="entry name" value="RmlC-like cupins"/>
    <property type="match status" value="1"/>
</dbReference>
<name>E7RTV3_9BURK</name>
<evidence type="ECO:0000313" key="5">
    <source>
        <dbReference type="Proteomes" id="UP000011021"/>
    </source>
</evidence>
<dbReference type="InterPro" id="IPR053186">
    <property type="entry name" value="QDO-related"/>
</dbReference>
<dbReference type="InterPro" id="IPR003829">
    <property type="entry name" value="Pirin_N_dom"/>
</dbReference>
<dbReference type="HOGENOM" id="CLU_045717_5_1_4"/>
<comment type="caution">
    <text evidence="4">The sequence shown here is derived from an EMBL/GenBank/DDBJ whole genome shotgun (WGS) entry which is preliminary data.</text>
</comment>
<dbReference type="STRING" id="887898.HMPREF0551_0372"/>
<dbReference type="Proteomes" id="UP000011021">
    <property type="component" value="Unassembled WGS sequence"/>
</dbReference>
<evidence type="ECO:0000259" key="2">
    <source>
        <dbReference type="Pfam" id="PF02678"/>
    </source>
</evidence>
<organism evidence="4 5">
    <name type="scientific">Lautropia mirabilis ATCC 51599</name>
    <dbReference type="NCBI Taxonomy" id="887898"/>
    <lineage>
        <taxon>Bacteria</taxon>
        <taxon>Pseudomonadati</taxon>
        <taxon>Pseudomonadota</taxon>
        <taxon>Betaproteobacteria</taxon>
        <taxon>Burkholderiales</taxon>
        <taxon>Burkholderiaceae</taxon>
        <taxon>Lautropia</taxon>
    </lineage>
</organism>
<reference evidence="4 5" key="1">
    <citation type="submission" date="2010-12" db="EMBL/GenBank/DDBJ databases">
        <authorList>
            <person name="Muzny D."/>
            <person name="Qin X."/>
            <person name="Deng J."/>
            <person name="Jiang H."/>
            <person name="Liu Y."/>
            <person name="Qu J."/>
            <person name="Song X.-Z."/>
            <person name="Zhang L."/>
            <person name="Thornton R."/>
            <person name="Coyle M."/>
            <person name="Francisco L."/>
            <person name="Jackson L."/>
            <person name="Javaid M."/>
            <person name="Korchina V."/>
            <person name="Kovar C."/>
            <person name="Mata R."/>
            <person name="Mathew T."/>
            <person name="Ngo R."/>
            <person name="Nguyen L."/>
            <person name="Nguyen N."/>
            <person name="Okwuonu G."/>
            <person name="Ongeri F."/>
            <person name="Pham C."/>
            <person name="Simmons D."/>
            <person name="Wilczek-Boney K."/>
            <person name="Hale W."/>
            <person name="Jakkamsetti A."/>
            <person name="Pham P."/>
            <person name="Ruth R."/>
            <person name="San Lucas F."/>
            <person name="Warren J."/>
            <person name="Zhang J."/>
            <person name="Zhao Z."/>
            <person name="Zhou C."/>
            <person name="Zhu D."/>
            <person name="Lee S."/>
            <person name="Bess C."/>
            <person name="Blankenburg K."/>
            <person name="Forbes L."/>
            <person name="Fu Q."/>
            <person name="Gubbala S."/>
            <person name="Hirani K."/>
            <person name="Jayaseelan J.C."/>
            <person name="Lara F."/>
            <person name="Munidasa M."/>
            <person name="Palculict T."/>
            <person name="Patil S."/>
            <person name="Pu L.-L."/>
            <person name="Saada N."/>
            <person name="Tang L."/>
            <person name="Weissenberger G."/>
            <person name="Zhu Y."/>
            <person name="Hemphill L."/>
            <person name="Shang Y."/>
            <person name="Youmans B."/>
            <person name="Ayvaz T."/>
            <person name="Ross M."/>
            <person name="Santibanez J."/>
            <person name="Aqrawi P."/>
            <person name="Gross S."/>
            <person name="Joshi V."/>
            <person name="Fowler G."/>
            <person name="Nazareth L."/>
            <person name="Reid J."/>
            <person name="Worley K."/>
            <person name="Petrosino J."/>
            <person name="Highlander S."/>
            <person name="Gibbs R."/>
        </authorList>
    </citation>
    <scope>NUCLEOTIDE SEQUENCE [LARGE SCALE GENOMIC DNA]</scope>
    <source>
        <strain evidence="4 5">ATCC 51599</strain>
    </source>
</reference>
<evidence type="ECO:0000313" key="4">
    <source>
        <dbReference type="EMBL" id="EFV96189.1"/>
    </source>
</evidence>
<dbReference type="CDD" id="cd02909">
    <property type="entry name" value="cupin_pirin_N"/>
    <property type="match status" value="1"/>
</dbReference>
<dbReference type="PANTHER" id="PTHR43594:SF1">
    <property type="entry name" value="QUERCETIN 2,3-DIOXYGENASE PA2418-RELATED"/>
    <property type="match status" value="1"/>
</dbReference>
<dbReference type="InterPro" id="IPR014710">
    <property type="entry name" value="RmlC-like_jellyroll"/>
</dbReference>
<dbReference type="PANTHER" id="PTHR43594">
    <property type="entry name" value="QUERCETIN 2,3-DIOXYGENASE"/>
    <property type="match status" value="1"/>
</dbReference>
<keyword evidence="5" id="KW-1185">Reference proteome</keyword>
<accession>E7RTV3</accession>
<dbReference type="EMBL" id="AEQP01000001">
    <property type="protein sequence ID" value="EFV96189.1"/>
    <property type="molecule type" value="Genomic_DNA"/>
</dbReference>
<proteinExistence type="inferred from homology"/>
<dbReference type="InterPro" id="IPR008778">
    <property type="entry name" value="Pirin_C_dom"/>
</dbReference>
<feature type="domain" description="Pirin C-terminal" evidence="3">
    <location>
        <begin position="256"/>
        <end position="358"/>
    </location>
</feature>
<dbReference type="AlphaFoldDB" id="E7RTV3"/>